<name>A0A0K2V4I6_LEPSM</name>
<evidence type="ECO:0000313" key="1">
    <source>
        <dbReference type="EMBL" id="CDW45052.1"/>
    </source>
</evidence>
<protein>
    <submittedName>
        <fullName evidence="1">Uncharacterized protein</fullName>
    </submittedName>
</protein>
<proteinExistence type="predicted"/>
<feature type="non-terminal residue" evidence="1">
    <location>
        <position position="1"/>
    </location>
</feature>
<reference evidence="1" key="1">
    <citation type="submission" date="2014-05" db="EMBL/GenBank/DDBJ databases">
        <authorList>
            <person name="Chronopoulou M."/>
        </authorList>
    </citation>
    <scope>NUCLEOTIDE SEQUENCE</scope>
    <source>
        <tissue evidence="1">Whole organism</tissue>
    </source>
</reference>
<dbReference type="AlphaFoldDB" id="A0A0K2V4I6"/>
<accession>A0A0K2V4I6</accession>
<sequence length="92" mass="10461">KVVESVVPSYILWIRPFLRVGQSLGCCRSQQYKEVKGTHSHSSRLGAYRLLLLQSQRRSSSIARSSRIRIFLSLSLSLSPFPTLKGKKNHFS</sequence>
<dbReference type="EMBL" id="HACA01027691">
    <property type="protein sequence ID" value="CDW45052.1"/>
    <property type="molecule type" value="Transcribed_RNA"/>
</dbReference>
<organism evidence="1">
    <name type="scientific">Lepeophtheirus salmonis</name>
    <name type="common">Salmon louse</name>
    <name type="synonym">Caligus salmonis</name>
    <dbReference type="NCBI Taxonomy" id="72036"/>
    <lineage>
        <taxon>Eukaryota</taxon>
        <taxon>Metazoa</taxon>
        <taxon>Ecdysozoa</taxon>
        <taxon>Arthropoda</taxon>
        <taxon>Crustacea</taxon>
        <taxon>Multicrustacea</taxon>
        <taxon>Hexanauplia</taxon>
        <taxon>Copepoda</taxon>
        <taxon>Siphonostomatoida</taxon>
        <taxon>Caligidae</taxon>
        <taxon>Lepeophtheirus</taxon>
    </lineage>
</organism>